<keyword evidence="3" id="KW-1185">Reference proteome</keyword>
<feature type="region of interest" description="Disordered" evidence="1">
    <location>
        <begin position="60"/>
        <end position="91"/>
    </location>
</feature>
<organism evidence="2 3">
    <name type="scientific">Pterulicium gracile</name>
    <dbReference type="NCBI Taxonomy" id="1884261"/>
    <lineage>
        <taxon>Eukaryota</taxon>
        <taxon>Fungi</taxon>
        <taxon>Dikarya</taxon>
        <taxon>Basidiomycota</taxon>
        <taxon>Agaricomycotina</taxon>
        <taxon>Agaricomycetes</taxon>
        <taxon>Agaricomycetidae</taxon>
        <taxon>Agaricales</taxon>
        <taxon>Pleurotineae</taxon>
        <taxon>Pterulaceae</taxon>
        <taxon>Pterulicium</taxon>
    </lineage>
</organism>
<proteinExistence type="predicted"/>
<evidence type="ECO:0000313" key="2">
    <source>
        <dbReference type="EMBL" id="TFL00145.1"/>
    </source>
</evidence>
<evidence type="ECO:0000313" key="3">
    <source>
        <dbReference type="Proteomes" id="UP000305067"/>
    </source>
</evidence>
<evidence type="ECO:0000256" key="1">
    <source>
        <dbReference type="SAM" id="MobiDB-lite"/>
    </source>
</evidence>
<reference evidence="2 3" key="1">
    <citation type="journal article" date="2019" name="Nat. Ecol. Evol.">
        <title>Megaphylogeny resolves global patterns of mushroom evolution.</title>
        <authorList>
            <person name="Varga T."/>
            <person name="Krizsan K."/>
            <person name="Foldi C."/>
            <person name="Dima B."/>
            <person name="Sanchez-Garcia M."/>
            <person name="Sanchez-Ramirez S."/>
            <person name="Szollosi G.J."/>
            <person name="Szarkandi J.G."/>
            <person name="Papp V."/>
            <person name="Albert L."/>
            <person name="Andreopoulos W."/>
            <person name="Angelini C."/>
            <person name="Antonin V."/>
            <person name="Barry K.W."/>
            <person name="Bougher N.L."/>
            <person name="Buchanan P."/>
            <person name="Buyck B."/>
            <person name="Bense V."/>
            <person name="Catcheside P."/>
            <person name="Chovatia M."/>
            <person name="Cooper J."/>
            <person name="Damon W."/>
            <person name="Desjardin D."/>
            <person name="Finy P."/>
            <person name="Geml J."/>
            <person name="Haridas S."/>
            <person name="Hughes K."/>
            <person name="Justo A."/>
            <person name="Karasinski D."/>
            <person name="Kautmanova I."/>
            <person name="Kiss B."/>
            <person name="Kocsube S."/>
            <person name="Kotiranta H."/>
            <person name="LaButti K.M."/>
            <person name="Lechner B.E."/>
            <person name="Liimatainen K."/>
            <person name="Lipzen A."/>
            <person name="Lukacs Z."/>
            <person name="Mihaltcheva S."/>
            <person name="Morgado L.N."/>
            <person name="Niskanen T."/>
            <person name="Noordeloos M.E."/>
            <person name="Ohm R.A."/>
            <person name="Ortiz-Santana B."/>
            <person name="Ovrebo C."/>
            <person name="Racz N."/>
            <person name="Riley R."/>
            <person name="Savchenko A."/>
            <person name="Shiryaev A."/>
            <person name="Soop K."/>
            <person name="Spirin V."/>
            <person name="Szebenyi C."/>
            <person name="Tomsovsky M."/>
            <person name="Tulloss R.E."/>
            <person name="Uehling J."/>
            <person name="Grigoriev I.V."/>
            <person name="Vagvolgyi C."/>
            <person name="Papp T."/>
            <person name="Martin F.M."/>
            <person name="Miettinen O."/>
            <person name="Hibbett D.S."/>
            <person name="Nagy L.G."/>
        </authorList>
    </citation>
    <scope>NUCLEOTIDE SEQUENCE [LARGE SCALE GENOMIC DNA]</scope>
    <source>
        <strain evidence="2 3">CBS 309.79</strain>
    </source>
</reference>
<feature type="non-terminal residue" evidence="2">
    <location>
        <position position="91"/>
    </location>
</feature>
<accession>A0A5C3QDJ5</accession>
<dbReference type="EMBL" id="ML178830">
    <property type="protein sequence ID" value="TFL00145.1"/>
    <property type="molecule type" value="Genomic_DNA"/>
</dbReference>
<name>A0A5C3QDJ5_9AGAR</name>
<dbReference type="AlphaFoldDB" id="A0A5C3QDJ5"/>
<dbReference type="Proteomes" id="UP000305067">
    <property type="component" value="Unassembled WGS sequence"/>
</dbReference>
<protein>
    <submittedName>
        <fullName evidence="2">Uncharacterized protein</fullName>
    </submittedName>
</protein>
<sequence>MRARRRRRMVRSLGGSFRLAGVQFLDSSGSRLLLLFHLRFLLLLLRSLLLPSSAAFSPRHFASSRTLPPSGGPTAPSNLSQRSPAAAQRAL</sequence>
<gene>
    <name evidence="2" type="ORF">BDV98DRAFT_570053</name>
</gene>